<sequence length="603" mass="66193">MSSKKKADKKSKNRSSLSNASATNTAKVAPADRGDMAQESQPDHSMSSPSTLQNASQSSITIQMDDPASSPRLNAASLSGYRSSPDIMQGSPAHVDHQHPEPSIGERFGRRHGQDWPARIGPSGNKCSSCPGSRSESRSISRVGMRRTSGVLYKAIPVRPVIGAHVFQSARKSEQAIGAIKGMPQVQEFYRTQNELLDRFAEVEEVLKEHREEEEFAKTQGYLQLPPMNVSTNETPGYPIRPGYQTTGSYGSIAASSILAAPAEIVVHDPSQNIVRSTSEQENHASGNDNEEAPLFEYKRRQKTSPHLVQLAINISFIANILLVILKIWAVLLSDSLAVLASMIDSLMDLLSGAIIWYSARLRNNTTDGHRYPVGKARMEPLGIIVFASVMVTSFMQVMLQAFERLLTGSEQPPVDLGVIILILLAINILIKTALWLWCRTMKDSSSVLALAQDHLNDVVFNVFSTLFPVAGQFLGFWWLDAAGAILLSIYIISEWTGTCLHNIRRLTGQAASSADIQQLTYMAYRFSSKIQAIDTVRAYSVGEGLFVEIDIVLPPDTPLSQAHDLGESLQGALERLDSVERAFVHIDYNAVHAIEHTTSKKP</sequence>
<comment type="caution">
    <text evidence="11">The sequence shown here is derived from an EMBL/GenBank/DDBJ whole genome shotgun (WGS) entry which is preliminary data.</text>
</comment>
<keyword evidence="5 8" id="KW-0472">Membrane</keyword>
<dbReference type="GO" id="GO:0030003">
    <property type="term" value="P:intracellular monoatomic cation homeostasis"/>
    <property type="evidence" value="ECO:0007669"/>
    <property type="project" value="UniProtKB-ARBA"/>
</dbReference>
<feature type="compositionally biased region" description="Basic residues" evidence="7">
    <location>
        <begin position="1"/>
        <end position="13"/>
    </location>
</feature>
<evidence type="ECO:0000259" key="9">
    <source>
        <dbReference type="Pfam" id="PF01545"/>
    </source>
</evidence>
<proteinExistence type="predicted"/>
<feature type="compositionally biased region" description="Low complexity" evidence="7">
    <location>
        <begin position="128"/>
        <end position="142"/>
    </location>
</feature>
<evidence type="ECO:0000256" key="7">
    <source>
        <dbReference type="SAM" id="MobiDB-lite"/>
    </source>
</evidence>
<dbReference type="InterPro" id="IPR050291">
    <property type="entry name" value="CDF_Transporter"/>
</dbReference>
<dbReference type="AlphaFoldDB" id="A0A9P5VN01"/>
<evidence type="ECO:0000256" key="5">
    <source>
        <dbReference type="ARBA" id="ARBA00023136"/>
    </source>
</evidence>
<dbReference type="EMBL" id="JAAAUY010000217">
    <property type="protein sequence ID" value="KAF9333182.1"/>
    <property type="molecule type" value="Genomic_DNA"/>
</dbReference>
<dbReference type="InterPro" id="IPR027469">
    <property type="entry name" value="Cation_efflux_TMD_sf"/>
</dbReference>
<keyword evidence="2" id="KW-0813">Transport</keyword>
<keyword evidence="6" id="KW-0175">Coiled coil</keyword>
<dbReference type="InterPro" id="IPR002524">
    <property type="entry name" value="Cation_efflux"/>
</dbReference>
<dbReference type="PANTHER" id="PTHR43840">
    <property type="entry name" value="MITOCHONDRIAL METAL TRANSPORTER 1-RELATED"/>
    <property type="match status" value="1"/>
</dbReference>
<dbReference type="Proteomes" id="UP000696485">
    <property type="component" value="Unassembled WGS sequence"/>
</dbReference>
<feature type="transmembrane region" description="Helical" evidence="8">
    <location>
        <begin position="459"/>
        <end position="480"/>
    </location>
</feature>
<organism evidence="11 12">
    <name type="scientific">Podila minutissima</name>
    <dbReference type="NCBI Taxonomy" id="64525"/>
    <lineage>
        <taxon>Eukaryota</taxon>
        <taxon>Fungi</taxon>
        <taxon>Fungi incertae sedis</taxon>
        <taxon>Mucoromycota</taxon>
        <taxon>Mortierellomycotina</taxon>
        <taxon>Mortierellomycetes</taxon>
        <taxon>Mortierellales</taxon>
        <taxon>Mortierellaceae</taxon>
        <taxon>Podila</taxon>
    </lineage>
</organism>
<evidence type="ECO:0000256" key="3">
    <source>
        <dbReference type="ARBA" id="ARBA00022692"/>
    </source>
</evidence>
<evidence type="ECO:0000256" key="8">
    <source>
        <dbReference type="SAM" id="Phobius"/>
    </source>
</evidence>
<dbReference type="Pfam" id="PF01545">
    <property type="entry name" value="Cation_efflux"/>
    <property type="match status" value="1"/>
</dbReference>
<feature type="compositionally biased region" description="Polar residues" evidence="7">
    <location>
        <begin position="38"/>
        <end position="62"/>
    </location>
</feature>
<dbReference type="InterPro" id="IPR027470">
    <property type="entry name" value="Cation_efflux_CTD"/>
</dbReference>
<gene>
    <name evidence="11" type="ORF">BG006_003921</name>
</gene>
<feature type="transmembrane region" description="Helical" evidence="8">
    <location>
        <begin position="381"/>
        <end position="403"/>
    </location>
</feature>
<dbReference type="FunFam" id="1.20.1510.10:FF:000005">
    <property type="entry name" value="Putative Cation diffusion facilitator 1"/>
    <property type="match status" value="1"/>
</dbReference>
<dbReference type="GO" id="GO:0016020">
    <property type="term" value="C:membrane"/>
    <property type="evidence" value="ECO:0007669"/>
    <property type="project" value="UniProtKB-SubCell"/>
</dbReference>
<feature type="compositionally biased region" description="Low complexity" evidence="7">
    <location>
        <begin position="14"/>
        <end position="26"/>
    </location>
</feature>
<keyword evidence="12" id="KW-1185">Reference proteome</keyword>
<feature type="domain" description="Cation efflux protein transmembrane" evidence="9">
    <location>
        <begin position="315"/>
        <end position="507"/>
    </location>
</feature>
<keyword evidence="4 8" id="KW-1133">Transmembrane helix</keyword>
<feature type="transmembrane region" description="Helical" evidence="8">
    <location>
        <begin position="415"/>
        <end position="438"/>
    </location>
</feature>
<feature type="transmembrane region" description="Helical" evidence="8">
    <location>
        <begin position="338"/>
        <end position="360"/>
    </location>
</feature>
<feature type="transmembrane region" description="Helical" evidence="8">
    <location>
        <begin position="308"/>
        <end position="332"/>
    </location>
</feature>
<evidence type="ECO:0000256" key="6">
    <source>
        <dbReference type="SAM" id="Coils"/>
    </source>
</evidence>
<keyword evidence="3 8" id="KW-0812">Transmembrane</keyword>
<protein>
    <recommendedName>
        <fullName evidence="13">Cation efflux protein cytoplasmic domain-containing protein</fullName>
    </recommendedName>
</protein>
<evidence type="ECO:0000256" key="4">
    <source>
        <dbReference type="ARBA" id="ARBA00022989"/>
    </source>
</evidence>
<evidence type="ECO:0000256" key="1">
    <source>
        <dbReference type="ARBA" id="ARBA00004141"/>
    </source>
</evidence>
<evidence type="ECO:0000313" key="11">
    <source>
        <dbReference type="EMBL" id="KAF9333182.1"/>
    </source>
</evidence>
<evidence type="ECO:0008006" key="13">
    <source>
        <dbReference type="Google" id="ProtNLM"/>
    </source>
</evidence>
<evidence type="ECO:0000256" key="2">
    <source>
        <dbReference type="ARBA" id="ARBA00022448"/>
    </source>
</evidence>
<evidence type="ECO:0000259" key="10">
    <source>
        <dbReference type="Pfam" id="PF16916"/>
    </source>
</evidence>
<name>A0A9P5VN01_9FUNG</name>
<reference evidence="11" key="1">
    <citation type="journal article" date="2020" name="Fungal Divers.">
        <title>Resolving the Mortierellaceae phylogeny through synthesis of multi-gene phylogenetics and phylogenomics.</title>
        <authorList>
            <person name="Vandepol N."/>
            <person name="Liber J."/>
            <person name="Desiro A."/>
            <person name="Na H."/>
            <person name="Kennedy M."/>
            <person name="Barry K."/>
            <person name="Grigoriev I.V."/>
            <person name="Miller A.N."/>
            <person name="O'Donnell K."/>
            <person name="Stajich J.E."/>
            <person name="Bonito G."/>
        </authorList>
    </citation>
    <scope>NUCLEOTIDE SEQUENCE</scope>
    <source>
        <strain evidence="11">NVP1</strain>
    </source>
</reference>
<dbReference type="SUPFAM" id="SSF160240">
    <property type="entry name" value="Cation efflux protein cytoplasmic domain-like"/>
    <property type="match status" value="1"/>
</dbReference>
<dbReference type="Gene3D" id="1.20.1510.10">
    <property type="entry name" value="Cation efflux protein transmembrane domain"/>
    <property type="match status" value="1"/>
</dbReference>
<feature type="region of interest" description="Disordered" evidence="7">
    <location>
        <begin position="1"/>
        <end position="143"/>
    </location>
</feature>
<feature type="coiled-coil region" evidence="6">
    <location>
        <begin position="193"/>
        <end position="220"/>
    </location>
</feature>
<dbReference type="Pfam" id="PF16916">
    <property type="entry name" value="ZT_dimer"/>
    <property type="match status" value="1"/>
</dbReference>
<evidence type="ECO:0000313" key="12">
    <source>
        <dbReference type="Proteomes" id="UP000696485"/>
    </source>
</evidence>
<dbReference type="InterPro" id="IPR058533">
    <property type="entry name" value="Cation_efflux_TM"/>
</dbReference>
<dbReference type="InterPro" id="IPR036837">
    <property type="entry name" value="Cation_efflux_CTD_sf"/>
</dbReference>
<dbReference type="PANTHER" id="PTHR43840:SF4">
    <property type="entry name" value="CDF DIVALENT METAL CATION TRANSPORTER (EUROFUNG)"/>
    <property type="match status" value="1"/>
</dbReference>
<dbReference type="GO" id="GO:0008324">
    <property type="term" value="F:monoatomic cation transmembrane transporter activity"/>
    <property type="evidence" value="ECO:0007669"/>
    <property type="project" value="InterPro"/>
</dbReference>
<comment type="subcellular location">
    <subcellularLocation>
        <location evidence="1">Membrane</location>
        <topology evidence="1">Multi-pass membrane protein</topology>
    </subcellularLocation>
</comment>
<dbReference type="SUPFAM" id="SSF161111">
    <property type="entry name" value="Cation efflux protein transmembrane domain-like"/>
    <property type="match status" value="1"/>
</dbReference>
<accession>A0A9P5VN01</accession>
<dbReference type="GO" id="GO:0098771">
    <property type="term" value="P:inorganic ion homeostasis"/>
    <property type="evidence" value="ECO:0007669"/>
    <property type="project" value="UniProtKB-ARBA"/>
</dbReference>
<dbReference type="NCBIfam" id="TIGR01297">
    <property type="entry name" value="CDF"/>
    <property type="match status" value="1"/>
</dbReference>
<dbReference type="Gene3D" id="3.30.70.1350">
    <property type="entry name" value="Cation efflux protein, cytoplasmic domain"/>
    <property type="match status" value="1"/>
</dbReference>
<feature type="domain" description="Cation efflux protein cytoplasmic" evidence="10">
    <location>
        <begin position="516"/>
        <end position="588"/>
    </location>
</feature>